<dbReference type="Pfam" id="PF16486">
    <property type="entry name" value="ArgoN"/>
    <property type="match status" value="1"/>
</dbReference>
<organism evidence="4 5">
    <name type="scientific">Dichanthelium oligosanthes</name>
    <dbReference type="NCBI Taxonomy" id="888268"/>
    <lineage>
        <taxon>Eukaryota</taxon>
        <taxon>Viridiplantae</taxon>
        <taxon>Streptophyta</taxon>
        <taxon>Embryophyta</taxon>
        <taxon>Tracheophyta</taxon>
        <taxon>Spermatophyta</taxon>
        <taxon>Magnoliopsida</taxon>
        <taxon>Liliopsida</taxon>
        <taxon>Poales</taxon>
        <taxon>Poaceae</taxon>
        <taxon>PACMAD clade</taxon>
        <taxon>Panicoideae</taxon>
        <taxon>Panicodae</taxon>
        <taxon>Paniceae</taxon>
        <taxon>Dichantheliinae</taxon>
        <taxon>Dichanthelium</taxon>
    </lineage>
</organism>
<evidence type="ECO:0000313" key="4">
    <source>
        <dbReference type="EMBL" id="OEL15398.1"/>
    </source>
</evidence>
<dbReference type="AlphaFoldDB" id="A0A1E5URF9"/>
<dbReference type="STRING" id="888268.A0A1E5URF9"/>
<feature type="domain" description="Protein argonaute N-terminal" evidence="3">
    <location>
        <begin position="157"/>
        <end position="281"/>
    </location>
</feature>
<keyword evidence="5" id="KW-1185">Reference proteome</keyword>
<gene>
    <name evidence="4" type="ORF">BAE44_0023584</name>
</gene>
<feature type="region of interest" description="Disordered" evidence="1">
    <location>
        <begin position="31"/>
        <end position="91"/>
    </location>
</feature>
<comment type="caution">
    <text evidence="4">The sequence shown here is derived from an EMBL/GenBank/DDBJ whole genome shotgun (WGS) entry which is preliminary data.</text>
</comment>
<evidence type="ECO:0000259" key="3">
    <source>
        <dbReference type="Pfam" id="PF16486"/>
    </source>
</evidence>
<protein>
    <submittedName>
        <fullName evidence="4">Protein argonaute MEL1</fullName>
    </submittedName>
</protein>
<evidence type="ECO:0000259" key="2">
    <source>
        <dbReference type="Pfam" id="PF07762"/>
    </source>
</evidence>
<dbReference type="OrthoDB" id="696829at2759"/>
<feature type="domain" description="DUF1618" evidence="2">
    <location>
        <begin position="409"/>
        <end position="531"/>
    </location>
</feature>
<feature type="compositionally biased region" description="Low complexity" evidence="1">
    <location>
        <begin position="75"/>
        <end position="91"/>
    </location>
</feature>
<dbReference type="Pfam" id="PF07762">
    <property type="entry name" value="DUF1618"/>
    <property type="match status" value="1"/>
</dbReference>
<dbReference type="InterPro" id="IPR032474">
    <property type="entry name" value="Argonaute_N"/>
</dbReference>
<name>A0A1E5URF9_9POAL</name>
<dbReference type="Proteomes" id="UP000095767">
    <property type="component" value="Unassembled WGS sequence"/>
</dbReference>
<proteinExistence type="predicted"/>
<feature type="compositionally biased region" description="Low complexity" evidence="1">
    <location>
        <begin position="50"/>
        <end position="64"/>
    </location>
</feature>
<dbReference type="PANTHER" id="PTHR22891">
    <property type="entry name" value="EUKARYOTIC TRANSLATION INITIATION FACTOR 2C"/>
    <property type="match status" value="1"/>
</dbReference>
<evidence type="ECO:0000313" key="5">
    <source>
        <dbReference type="Proteomes" id="UP000095767"/>
    </source>
</evidence>
<sequence>MGGYRAPMVLPHQAAYGAPAAVYRASTPARAAPQFSFSPAPPAAQVTIRAPPSSASPAPSSSAPAPAPRQLAEGAPTRASEPAPASSAPSAAALAKEVEKKVFVSETALAPPAAAAAAAVAAAQGAAASDAADVDLAPVSKKGLAHPARPGLGTVGKKVMIRTNHFLVNGADNHLFHYDVAISPESKSRQTNREVLNELIKLHGKTALGGKLPAYHGKKSLYTAGSLPFESEEFVVTLVDPEKEDKERAEREYKITIRIAGRTDLYHLQQFLRGRKGHASKDHTKETLLRGERLLPKPVPNTNGAFTEYRDAVSGDELSHLLLHEMGVSTKKLVHRRRDRVTAPPPGQGYNTYEDVLYRWTLEVRSEAPSASNRAGPWQVQGRRLPNGVDDYVVVEAMFTLKGQAFFTDLAQGLVYCDLPMADGSAVDFHFIPLPAEAPPVFRWAKVEPEDMDWYRTMSCTGGSIKFVCIDRSARLQPEDMKVIQFTLDLPSKKWTKNMELRSIELWKFLGFKKKGLPETVPKCPVLMTDNTLTLLLPNLMMKREDPSPAVPGREWAVVECASRTAYGCGEHGQRVLDGLALHVRLVTPPLRPDLSTALYIRASDDALHGVRAAFGDGDGAPIDILVDGKGYVEAADENGIVLTVVFRLRDYLGSRAYYLVYEATDASLAMIPSAPDDHPATSTLRPLPVRRDGGGCELVILAERRVPPAEEESCSTLEDVLCVWTPSEAKEEEEPWRVHGWRYP</sequence>
<dbReference type="InterPro" id="IPR011676">
    <property type="entry name" value="DUF1618"/>
</dbReference>
<accession>A0A1E5URF9</accession>
<dbReference type="EMBL" id="LWDX02067004">
    <property type="protein sequence ID" value="OEL15398.1"/>
    <property type="molecule type" value="Genomic_DNA"/>
</dbReference>
<reference evidence="4 5" key="1">
    <citation type="submission" date="2016-09" db="EMBL/GenBank/DDBJ databases">
        <title>The draft genome of Dichanthelium oligosanthes: A C3 panicoid grass species.</title>
        <authorList>
            <person name="Studer A.J."/>
            <person name="Schnable J.C."/>
            <person name="Brutnell T.P."/>
        </authorList>
    </citation>
    <scope>NUCLEOTIDE SEQUENCE [LARGE SCALE GENOMIC DNA]</scope>
    <source>
        <strain evidence="5">cv. Kellogg 1175</strain>
        <tissue evidence="4">Leaf</tissue>
    </source>
</reference>
<evidence type="ECO:0000256" key="1">
    <source>
        <dbReference type="SAM" id="MobiDB-lite"/>
    </source>
</evidence>